<dbReference type="Proteomes" id="UP000216840">
    <property type="component" value="Unassembled WGS sequence"/>
</dbReference>
<dbReference type="EMBL" id="NGJN01000008">
    <property type="protein sequence ID" value="OZV66797.1"/>
    <property type="molecule type" value="Genomic_DNA"/>
</dbReference>
<comment type="caution">
    <text evidence="1">The sequence shown here is derived from an EMBL/GenBank/DDBJ whole genome shotgun (WGS) entry which is preliminary data.</text>
</comment>
<dbReference type="OrthoDB" id="627554at2"/>
<protein>
    <submittedName>
        <fullName evidence="1">Lipid A 3-O-deacylase</fullName>
    </submittedName>
</protein>
<organism evidence="1 2">
    <name type="scientific">Winogradskyella aurantia</name>
    <dbReference type="NCBI Taxonomy" id="1915063"/>
    <lineage>
        <taxon>Bacteria</taxon>
        <taxon>Pseudomonadati</taxon>
        <taxon>Bacteroidota</taxon>
        <taxon>Flavobacteriia</taxon>
        <taxon>Flavobacteriales</taxon>
        <taxon>Flavobacteriaceae</taxon>
        <taxon>Winogradskyella</taxon>
    </lineage>
</organism>
<reference evidence="1 2" key="1">
    <citation type="submission" date="2017-05" db="EMBL/GenBank/DDBJ databases">
        <title>The draft genome sequence of Idiomarina salinarum WNB302.</title>
        <authorList>
            <person name="Sun Y."/>
            <person name="Chen B."/>
            <person name="Du Z."/>
        </authorList>
    </citation>
    <scope>NUCLEOTIDE SEQUENCE [LARGE SCALE GENOMIC DNA]</scope>
    <source>
        <strain evidence="1 2">WNB302</strain>
    </source>
</reference>
<evidence type="ECO:0000313" key="2">
    <source>
        <dbReference type="Proteomes" id="UP000216840"/>
    </source>
</evidence>
<keyword evidence="2" id="KW-1185">Reference proteome</keyword>
<sequence>MKKCLLGFIASFIVIFSVKGQSNSKFTESRPTIIGVSLDYGFLIKHTPSLREIEDAYPSAITLDWSKLLLTQNAWDFCSCFPRVGVDLAYWNWDNPDVLGNGILAMGYVEPYFRTQKRTNLFFRMGLGGAYLTQPYDEQTNPLNESYSTNLSFALVVGLGVNYRLTDSWNLRLAAKYNHTSNGGISTPNKGLNFPSISFGVNKSLKDITYPDLERIDKRHPPEQKERISVVHFSGWSNAAVGDKDKFYVFGFNGKYSRWIGGRSALTGGTELIFDYSRREQIELDGADADFFQAAALVGHEFWLGKVTFSQELGVYYYNDYRINDDIYQRYGLTYNFNKHIFAGFSLKAHGHVADFFDLRLGYTF</sequence>
<dbReference type="AlphaFoldDB" id="A0A265UP01"/>
<accession>A0A265UP01</accession>
<dbReference type="RefSeq" id="WP_094969202.1">
    <property type="nucleotide sequence ID" value="NZ_NGJN01000008.1"/>
</dbReference>
<dbReference type="Gene3D" id="2.40.160.20">
    <property type="match status" value="1"/>
</dbReference>
<evidence type="ECO:0000313" key="1">
    <source>
        <dbReference type="EMBL" id="OZV66797.1"/>
    </source>
</evidence>
<dbReference type="SUPFAM" id="SSF56925">
    <property type="entry name" value="OMPA-like"/>
    <property type="match status" value="1"/>
</dbReference>
<name>A0A265UP01_9FLAO</name>
<gene>
    <name evidence="1" type="ORF">CA834_13225</name>
</gene>
<dbReference type="InterPro" id="IPR018550">
    <property type="entry name" value="Lipid-A_deacylase-rel"/>
</dbReference>
<proteinExistence type="predicted"/>
<dbReference type="InterPro" id="IPR011250">
    <property type="entry name" value="OMP/PagP_B-barrel"/>
</dbReference>
<dbReference type="Pfam" id="PF09411">
    <property type="entry name" value="PagL"/>
    <property type="match status" value="1"/>
</dbReference>